<dbReference type="EMBL" id="JABKKF010000001">
    <property type="protein sequence ID" value="NPD91108.1"/>
    <property type="molecule type" value="Genomic_DNA"/>
</dbReference>
<keyword evidence="2" id="KW-1185">Reference proteome</keyword>
<dbReference type="Proteomes" id="UP000714420">
    <property type="component" value="Unassembled WGS sequence"/>
</dbReference>
<gene>
    <name evidence="1" type="ORF">HPS56_01815</name>
</gene>
<protein>
    <submittedName>
        <fullName evidence="1">Uncharacterized protein</fullName>
    </submittedName>
</protein>
<comment type="caution">
    <text evidence="1">The sequence shown here is derived from an EMBL/GenBank/DDBJ whole genome shotgun (WGS) entry which is preliminary data.</text>
</comment>
<dbReference type="RefSeq" id="WP_172272891.1">
    <property type="nucleotide sequence ID" value="NZ_CASGMU010000001.1"/>
</dbReference>
<organism evidence="1 2">
    <name type="scientific">Xylanibacter muris</name>
    <dbReference type="NCBI Taxonomy" id="2736290"/>
    <lineage>
        <taxon>Bacteria</taxon>
        <taxon>Pseudomonadati</taxon>
        <taxon>Bacteroidota</taxon>
        <taxon>Bacteroidia</taxon>
        <taxon>Bacteroidales</taxon>
        <taxon>Prevotellaceae</taxon>
        <taxon>Xylanibacter</taxon>
    </lineage>
</organism>
<proteinExistence type="predicted"/>
<evidence type="ECO:0000313" key="1">
    <source>
        <dbReference type="EMBL" id="NPD91108.1"/>
    </source>
</evidence>
<accession>A0ABX2AJV2</accession>
<sequence>MYNLYRRIAVRFKLFSTQNIWTFLKLDTQTGQIWQVQYSVDEDKGRLEYDLNLNTLINGQKRINGRFELYPTQNIYNFDQVDGKMWQV</sequence>
<reference evidence="1 2" key="1">
    <citation type="submission" date="2020-05" db="EMBL/GenBank/DDBJ databases">
        <title>Distinct polysaccharide utilization as determinants for interspecies competition between intestinal Prevotella spp.</title>
        <authorList>
            <person name="Galvez E.J.C."/>
            <person name="Iljazovic A."/>
            <person name="Strowig T."/>
        </authorList>
    </citation>
    <scope>NUCLEOTIDE SEQUENCE [LARGE SCALE GENOMIC DNA]</scope>
    <source>
        <strain evidence="1 2">PMUR</strain>
    </source>
</reference>
<evidence type="ECO:0000313" key="2">
    <source>
        <dbReference type="Proteomes" id="UP000714420"/>
    </source>
</evidence>
<name>A0ABX2AJV2_9BACT</name>